<dbReference type="AlphaFoldDB" id="A0A7L0UTY0"/>
<comment type="caution">
    <text evidence="8">The sequence shown here is derived from an EMBL/GenBank/DDBJ whole genome shotgun (WGS) entry which is preliminary data.</text>
</comment>
<evidence type="ECO:0000256" key="4">
    <source>
        <dbReference type="ARBA" id="ARBA00022989"/>
    </source>
</evidence>
<feature type="transmembrane region" description="Helical" evidence="7">
    <location>
        <begin position="6"/>
        <end position="28"/>
    </location>
</feature>
<sequence length="68" mass="7386">MGLHLGVLAAAALLALWVAIFLYGAFYFSYVPAPTIDRPVHYTFRTDCDPPGPELCSFPTANVSLLGR</sequence>
<proteinExistence type="predicted"/>
<evidence type="ECO:0000256" key="7">
    <source>
        <dbReference type="SAM" id="Phobius"/>
    </source>
</evidence>
<keyword evidence="4 7" id="KW-1133">Transmembrane helix</keyword>
<evidence type="ECO:0000256" key="3">
    <source>
        <dbReference type="ARBA" id="ARBA00022824"/>
    </source>
</evidence>
<evidence type="ECO:0000256" key="2">
    <source>
        <dbReference type="ARBA" id="ARBA00022692"/>
    </source>
</evidence>
<evidence type="ECO:0000256" key="1">
    <source>
        <dbReference type="ARBA" id="ARBA00004477"/>
    </source>
</evidence>
<evidence type="ECO:0000256" key="5">
    <source>
        <dbReference type="ARBA" id="ARBA00023098"/>
    </source>
</evidence>
<keyword evidence="3" id="KW-0256">Endoplasmic reticulum</keyword>
<keyword evidence="6 7" id="KW-0472">Membrane</keyword>
<dbReference type="OrthoDB" id="3990054at2759"/>
<dbReference type="EMBL" id="VXAQ01009104">
    <property type="protein sequence ID" value="NXL69160.1"/>
    <property type="molecule type" value="Genomic_DNA"/>
</dbReference>
<accession>A0A7L0UTY0</accession>
<dbReference type="InterPro" id="IPR009617">
    <property type="entry name" value="Seipin"/>
</dbReference>
<keyword evidence="5" id="KW-0443">Lipid metabolism</keyword>
<evidence type="ECO:0000313" key="9">
    <source>
        <dbReference type="Proteomes" id="UP000568556"/>
    </source>
</evidence>
<evidence type="ECO:0000256" key="6">
    <source>
        <dbReference type="ARBA" id="ARBA00023136"/>
    </source>
</evidence>
<evidence type="ECO:0000313" key="8">
    <source>
        <dbReference type="EMBL" id="NXL69160.1"/>
    </source>
</evidence>
<dbReference type="GO" id="GO:0140042">
    <property type="term" value="P:lipid droplet formation"/>
    <property type="evidence" value="ECO:0007669"/>
    <property type="project" value="UniProtKB-ARBA"/>
</dbReference>
<dbReference type="Pfam" id="PF06775">
    <property type="entry name" value="Seipin"/>
    <property type="match status" value="1"/>
</dbReference>
<dbReference type="GO" id="GO:0005789">
    <property type="term" value="C:endoplasmic reticulum membrane"/>
    <property type="evidence" value="ECO:0007669"/>
    <property type="project" value="UniProtKB-SubCell"/>
</dbReference>
<comment type="subcellular location">
    <subcellularLocation>
        <location evidence="1">Endoplasmic reticulum membrane</location>
        <topology evidence="1">Multi-pass membrane protein</topology>
    </subcellularLocation>
</comment>
<dbReference type="Proteomes" id="UP000568556">
    <property type="component" value="Unassembled WGS sequence"/>
</dbReference>
<feature type="non-terminal residue" evidence="8">
    <location>
        <position position="68"/>
    </location>
</feature>
<gene>
    <name evidence="8" type="primary">Bscl2</name>
    <name evidence="8" type="ORF">CHOACU_R15238</name>
</gene>
<reference evidence="8 9" key="1">
    <citation type="submission" date="2019-09" db="EMBL/GenBank/DDBJ databases">
        <title>Bird 10,000 Genomes (B10K) Project - Family phase.</title>
        <authorList>
            <person name="Zhang G."/>
        </authorList>
    </citation>
    <scope>NUCLEOTIDE SEQUENCE [LARGE SCALE GENOMIC DNA]</scope>
    <source>
        <strain evidence="8">B10K-DU-008-62</strain>
        <tissue evidence="8">Mixed tissue sample</tissue>
    </source>
</reference>
<protein>
    <submittedName>
        <fullName evidence="8">BSCL2 protein</fullName>
    </submittedName>
</protein>
<feature type="non-terminal residue" evidence="8">
    <location>
        <position position="1"/>
    </location>
</feature>
<keyword evidence="9" id="KW-1185">Reference proteome</keyword>
<keyword evidence="2 7" id="KW-0812">Transmembrane</keyword>
<dbReference type="GO" id="GO:0006629">
    <property type="term" value="P:lipid metabolic process"/>
    <property type="evidence" value="ECO:0007669"/>
    <property type="project" value="UniProtKB-KW"/>
</dbReference>
<name>A0A7L0UTY0_CHOAC</name>
<organism evidence="8 9">
    <name type="scientific">Chordeiles acutipennis</name>
    <name type="common">Lesser nighthawk</name>
    <name type="synonym">Caprimulgus acutipennis</name>
    <dbReference type="NCBI Taxonomy" id="118183"/>
    <lineage>
        <taxon>Eukaryota</taxon>
        <taxon>Metazoa</taxon>
        <taxon>Chordata</taxon>
        <taxon>Craniata</taxon>
        <taxon>Vertebrata</taxon>
        <taxon>Euteleostomi</taxon>
        <taxon>Archelosauria</taxon>
        <taxon>Archosauria</taxon>
        <taxon>Dinosauria</taxon>
        <taxon>Saurischia</taxon>
        <taxon>Theropoda</taxon>
        <taxon>Coelurosauria</taxon>
        <taxon>Aves</taxon>
        <taxon>Neognathae</taxon>
        <taxon>Neoaves</taxon>
        <taxon>Strisores</taxon>
        <taxon>Caprimulgiformes</taxon>
        <taxon>Caprimulgidae</taxon>
        <taxon>Chordeilinae</taxon>
        <taxon>Chordeiles</taxon>
    </lineage>
</organism>